<accession>A0AAJ7X6T9</accession>
<dbReference type="InterPro" id="IPR000225">
    <property type="entry name" value="Armadillo"/>
</dbReference>
<dbReference type="PANTHER" id="PTHR23312:SF8">
    <property type="entry name" value="ARMADILLO REPEAT-CONTAINING PROTEIN 5"/>
    <property type="match status" value="1"/>
</dbReference>
<dbReference type="CTD" id="79798"/>
<dbReference type="RefSeq" id="XP_032823416.1">
    <property type="nucleotide sequence ID" value="XM_032967525.1"/>
</dbReference>
<evidence type="ECO:0000256" key="1">
    <source>
        <dbReference type="PROSITE-ProRule" id="PRU00259"/>
    </source>
</evidence>
<feature type="compositionally biased region" description="Low complexity" evidence="2">
    <location>
        <begin position="576"/>
        <end position="594"/>
    </location>
</feature>
<feature type="region of interest" description="Disordered" evidence="2">
    <location>
        <begin position="458"/>
        <end position="528"/>
    </location>
</feature>
<name>A0AAJ7X6T9_PETMA</name>
<feature type="compositionally biased region" description="Low complexity" evidence="2">
    <location>
        <begin position="929"/>
        <end position="942"/>
    </location>
</feature>
<proteinExistence type="predicted"/>
<dbReference type="InterPro" id="IPR011989">
    <property type="entry name" value="ARM-like"/>
</dbReference>
<organism evidence="4 5">
    <name type="scientific">Petromyzon marinus</name>
    <name type="common">Sea lamprey</name>
    <dbReference type="NCBI Taxonomy" id="7757"/>
    <lineage>
        <taxon>Eukaryota</taxon>
        <taxon>Metazoa</taxon>
        <taxon>Chordata</taxon>
        <taxon>Craniata</taxon>
        <taxon>Vertebrata</taxon>
        <taxon>Cyclostomata</taxon>
        <taxon>Hyperoartia</taxon>
        <taxon>Petromyzontiformes</taxon>
        <taxon>Petromyzontidae</taxon>
        <taxon>Petromyzon</taxon>
    </lineage>
</organism>
<evidence type="ECO:0000259" key="3">
    <source>
        <dbReference type="PROSITE" id="PS50097"/>
    </source>
</evidence>
<sequence>MADSSRTHGPGLKFCVAQLQSGCATAVVNALVTIRTKFIKERGGIEKFRLHGGLRPLVALIQKPNVKIVDISLSIIANCCTESEARKEVRRLGGLPPIVLVLKSVTVESIQNRAARALANLAQDKQNSEILHKAGTVSHLKALLESGRDDECLQSAVRAVRNLADSPSHRAAMVSQGVVEPLAQLLKRGDRSGVVGASARALAELSRQCSTECAEVLSRVDAPSTLVALVCGGDAAVRADAMQTLSSLCSQAIVRPTLGSAGAIRCFVDEIRSARNSGGVLNVVRALCLCCREAVNRAKVVESGGIELLFSLLKDSHFKASHDRIILAFLSFFYEESALDVLLGYGLVPILVRRLEEWTLVSDKFQATAVVADIEDERYAASYDFPTEFNRKPDMEPNAESSSFLSMRSWLLTQGYIVSPGDISPRWCPDGSTGDTELEDLEAVPRCSSLVTLHSSVTDAEAVEEPGSPRVARRSGGDVDRACADAKRAKLDDDDEDDGRTATGAHAGRSSEVENSGGARQQTLPARRRKRLLTHPQDQRRSPQASSTRLHFRLLKFCQNARSEATSVKLKKEACLSSSSSSSSPALRASDLASGEANRSAATKRKENDARRHDLPTPRKAPAQGAATTTTTAVAAAAAAATAATDKNSIADGKATASGAAGPSGAASQPEQGHGSETERAVGPDFAILWLLSRFSMYVDPSFLVTTAVLRGLLNYVLGAARPSPRAARILLRLAANPNCLEAFVRTHGISTLHLRLCHGLCPDGEVEWARGDLSAGEGSAGGGVESLVQRTANLKLTTASNRELAWGMLRSLRIQAESGFGTGTLNHLLLSTRQGDKAACALALLYLCRNEPLRRRLLVDQCGLQLLVSHMLRSPDPSYVVRATGALLEFCSLEGKSGTPSSSPPPHHPPPGKFTSGKWRKPPGSEGGVASASSKPSGAPPRDGTSSCGYARCVADDAAADVKFVLDCGAKVSAQRKQLVSRSEVFGAMLQGHYSEAQQSCVAVRNASDAAFTLLMHHLHGCCPPACWALRAAYSPDCVTPPAGEGAAVESADPGPAGSGERRGKPGGSLAGSLLGELMALSNQFLLPDLKRELTAVVRSRCLHAESLPAVYAFAERHCFGELCRQCLEFLLTAPLTIAQRSRGFWELSQVQCNGSEMEATLHSVLLSFI</sequence>
<feature type="domain" description="BTB" evidence="3">
    <location>
        <begin position="961"/>
        <end position="1021"/>
    </location>
</feature>
<dbReference type="AlphaFoldDB" id="A0AAJ7X6T9"/>
<feature type="region of interest" description="Disordered" evidence="2">
    <location>
        <begin position="898"/>
        <end position="944"/>
    </location>
</feature>
<dbReference type="PROSITE" id="PS50097">
    <property type="entry name" value="BTB"/>
    <property type="match status" value="1"/>
</dbReference>
<feature type="compositionally biased region" description="Pro residues" evidence="2">
    <location>
        <begin position="903"/>
        <end position="913"/>
    </location>
</feature>
<feature type="repeat" description="ARM" evidence="1">
    <location>
        <begin position="135"/>
        <end position="178"/>
    </location>
</feature>
<dbReference type="SUPFAM" id="SSF54695">
    <property type="entry name" value="POZ domain"/>
    <property type="match status" value="1"/>
</dbReference>
<dbReference type="InterPro" id="IPR055445">
    <property type="entry name" value="ARM_ARMC5"/>
</dbReference>
<dbReference type="KEGG" id="pmrn:116950088"/>
<dbReference type="GO" id="GO:0005829">
    <property type="term" value="C:cytosol"/>
    <property type="evidence" value="ECO:0007669"/>
    <property type="project" value="TreeGrafter"/>
</dbReference>
<gene>
    <name evidence="5" type="primary">ARMC5</name>
</gene>
<dbReference type="GO" id="GO:0009653">
    <property type="term" value="P:anatomical structure morphogenesis"/>
    <property type="evidence" value="ECO:0007669"/>
    <property type="project" value="TreeGrafter"/>
</dbReference>
<feature type="repeat" description="ARM" evidence="1">
    <location>
        <begin position="93"/>
        <end position="136"/>
    </location>
</feature>
<dbReference type="PANTHER" id="PTHR23312">
    <property type="entry name" value="ARMC5 ARMADILLO REPEAT-CONTAINING -RELATED"/>
    <property type="match status" value="1"/>
</dbReference>
<protein>
    <submittedName>
        <fullName evidence="5">Armadillo repeat-containing protein 5</fullName>
    </submittedName>
</protein>
<feature type="region of interest" description="Disordered" evidence="2">
    <location>
        <begin position="654"/>
        <end position="679"/>
    </location>
</feature>
<feature type="region of interest" description="Disordered" evidence="2">
    <location>
        <begin position="568"/>
        <end position="629"/>
    </location>
</feature>
<dbReference type="Gene3D" id="1.25.10.10">
    <property type="entry name" value="Leucine-rich Repeat Variant"/>
    <property type="match status" value="2"/>
</dbReference>
<keyword evidence="4" id="KW-1185">Reference proteome</keyword>
<dbReference type="Gene3D" id="3.30.710.10">
    <property type="entry name" value="Potassium Channel Kv1.1, Chain A"/>
    <property type="match status" value="1"/>
</dbReference>
<evidence type="ECO:0000256" key="2">
    <source>
        <dbReference type="SAM" id="MobiDB-lite"/>
    </source>
</evidence>
<dbReference type="Proteomes" id="UP001318040">
    <property type="component" value="Chromosome 38"/>
</dbReference>
<dbReference type="SMART" id="SM00185">
    <property type="entry name" value="ARM"/>
    <property type="match status" value="7"/>
</dbReference>
<dbReference type="Pfam" id="PF24768">
    <property type="entry name" value="ARM_ARMC5"/>
    <property type="match status" value="1"/>
</dbReference>
<feature type="repeat" description="ARM" evidence="1">
    <location>
        <begin position="52"/>
        <end position="94"/>
    </location>
</feature>
<dbReference type="InterPro" id="IPR000210">
    <property type="entry name" value="BTB/POZ_dom"/>
</dbReference>
<feature type="compositionally biased region" description="Low complexity" evidence="2">
    <location>
        <begin position="655"/>
        <end position="668"/>
    </location>
</feature>
<feature type="compositionally biased region" description="Basic and acidic residues" evidence="2">
    <location>
        <begin position="475"/>
        <end position="491"/>
    </location>
</feature>
<dbReference type="SUPFAM" id="SSF48371">
    <property type="entry name" value="ARM repeat"/>
    <property type="match status" value="2"/>
</dbReference>
<dbReference type="InterPro" id="IPR011333">
    <property type="entry name" value="SKP1/BTB/POZ_sf"/>
</dbReference>
<evidence type="ECO:0000313" key="5">
    <source>
        <dbReference type="RefSeq" id="XP_032823416.1"/>
    </source>
</evidence>
<dbReference type="PROSITE" id="PS50176">
    <property type="entry name" value="ARM_REPEAT"/>
    <property type="match status" value="3"/>
</dbReference>
<evidence type="ECO:0000313" key="4">
    <source>
        <dbReference type="Proteomes" id="UP001318040"/>
    </source>
</evidence>
<reference evidence="5" key="1">
    <citation type="submission" date="2025-08" db="UniProtKB">
        <authorList>
            <consortium name="RefSeq"/>
        </authorList>
    </citation>
    <scope>IDENTIFICATION</scope>
    <source>
        <tissue evidence="5">Sperm</tissue>
    </source>
</reference>
<feature type="region of interest" description="Disordered" evidence="2">
    <location>
        <begin position="1046"/>
        <end position="1067"/>
    </location>
</feature>
<feature type="compositionally biased region" description="Basic and acidic residues" evidence="2">
    <location>
        <begin position="604"/>
        <end position="617"/>
    </location>
</feature>
<dbReference type="InterPro" id="IPR016024">
    <property type="entry name" value="ARM-type_fold"/>
</dbReference>